<dbReference type="SUPFAM" id="SSF103473">
    <property type="entry name" value="MFS general substrate transporter"/>
    <property type="match status" value="1"/>
</dbReference>
<accession>I3E021</accession>
<evidence type="ECO:0000313" key="2">
    <source>
        <dbReference type="EMBL" id="EIJ79842.1"/>
    </source>
</evidence>
<dbReference type="eggNOG" id="ENOG5033HC0">
    <property type="taxonomic scope" value="Bacteria"/>
</dbReference>
<feature type="transmembrane region" description="Helical" evidence="1">
    <location>
        <begin position="33"/>
        <end position="55"/>
    </location>
</feature>
<evidence type="ECO:0000256" key="1">
    <source>
        <dbReference type="SAM" id="Phobius"/>
    </source>
</evidence>
<keyword evidence="1" id="KW-0812">Transmembrane</keyword>
<feature type="transmembrane region" description="Helical" evidence="1">
    <location>
        <begin position="62"/>
        <end position="85"/>
    </location>
</feature>
<feature type="transmembrane region" description="Helical" evidence="1">
    <location>
        <begin position="7"/>
        <end position="27"/>
    </location>
</feature>
<organism evidence="2 3">
    <name type="scientific">Bacillus methanolicus PB1</name>
    <dbReference type="NCBI Taxonomy" id="997296"/>
    <lineage>
        <taxon>Bacteria</taxon>
        <taxon>Bacillati</taxon>
        <taxon>Bacillota</taxon>
        <taxon>Bacilli</taxon>
        <taxon>Bacillales</taxon>
        <taxon>Bacillaceae</taxon>
        <taxon>Bacillus</taxon>
    </lineage>
</organism>
<dbReference type="AlphaFoldDB" id="I3E021"/>
<keyword evidence="1" id="KW-0472">Membrane</keyword>
<keyword evidence="1" id="KW-1133">Transmembrane helix</keyword>
<keyword evidence="3" id="KW-1185">Reference proteome</keyword>
<name>I3E021_BACMT</name>
<comment type="caution">
    <text evidence="2">The sequence shown here is derived from an EMBL/GenBank/DDBJ whole genome shotgun (WGS) entry which is preliminary data.</text>
</comment>
<dbReference type="RefSeq" id="WP_003351231.1">
    <property type="nucleotide sequence ID" value="NZ_AFEU01000002.1"/>
</dbReference>
<protein>
    <submittedName>
        <fullName evidence="2">Uncharacterized protein</fullName>
    </submittedName>
</protein>
<dbReference type="PATRIC" id="fig|997296.3.peg.1227"/>
<evidence type="ECO:0000313" key="3">
    <source>
        <dbReference type="Proteomes" id="UP000010523"/>
    </source>
</evidence>
<dbReference type="STRING" id="997296.PB1_05737"/>
<feature type="transmembrane region" description="Helical" evidence="1">
    <location>
        <begin position="97"/>
        <end position="115"/>
    </location>
</feature>
<dbReference type="Proteomes" id="UP000010523">
    <property type="component" value="Unassembled WGS sequence"/>
</dbReference>
<dbReference type="OrthoDB" id="2735017at2"/>
<proteinExistence type="predicted"/>
<dbReference type="InterPro" id="IPR036259">
    <property type="entry name" value="MFS_trans_sf"/>
</dbReference>
<reference evidence="2 3" key="1">
    <citation type="journal article" date="2012" name="Appl. Environ. Microbiol.">
        <title>Genome Sequence of Thermotolerant Bacillus methanolicus: Features and Regulation Related to Methylotrophy and Production of L-Lysine and L-Glutamate from Methanol.</title>
        <authorList>
            <person name="Heggeset T.M."/>
            <person name="Krog A."/>
            <person name="Balzer S."/>
            <person name="Wentzel A."/>
            <person name="Ellingsen T.E."/>
            <person name="Brautaset T."/>
        </authorList>
    </citation>
    <scope>NUCLEOTIDE SEQUENCE [LARGE SCALE GENOMIC DNA]</scope>
    <source>
        <strain evidence="2 3">PB1</strain>
    </source>
</reference>
<gene>
    <name evidence="2" type="ORF">PB1_05737</name>
</gene>
<sequence>MFDFTGFLKTLSIPLVYLIIAGLILGFLNVRSFQMIILLLFIPSYLFTGIFSPYWNSKTPYFSSYLSSLTLSFLNILSGQYLFGFDTLTNSEGMNRALVFSTSFSLMITYLFLIIRKKNRNRETQNA</sequence>
<dbReference type="EMBL" id="AFEU01000002">
    <property type="protein sequence ID" value="EIJ79842.1"/>
    <property type="molecule type" value="Genomic_DNA"/>
</dbReference>